<dbReference type="EMBL" id="AJIL01000010">
    <property type="protein sequence ID" value="KNF05007.1"/>
    <property type="molecule type" value="Genomic_DNA"/>
</dbReference>
<feature type="region of interest" description="Disordered" evidence="1">
    <location>
        <begin position="132"/>
        <end position="170"/>
    </location>
</feature>
<name>A0A0L0W0M8_9BASI</name>
<gene>
    <name evidence="3" type="ORF">PSTG_02063</name>
</gene>
<proteinExistence type="predicted"/>
<dbReference type="STRING" id="1165861.A0A0L0W0M8"/>
<dbReference type="AlphaFoldDB" id="A0A0L0W0M8"/>
<feature type="signal peptide" evidence="2">
    <location>
        <begin position="1"/>
        <end position="22"/>
    </location>
</feature>
<comment type="caution">
    <text evidence="3">The sequence shown here is derived from an EMBL/GenBank/DDBJ whole genome shotgun (WGS) entry which is preliminary data.</text>
</comment>
<evidence type="ECO:0000256" key="2">
    <source>
        <dbReference type="SAM" id="SignalP"/>
    </source>
</evidence>
<evidence type="ECO:0000256" key="1">
    <source>
        <dbReference type="SAM" id="MobiDB-lite"/>
    </source>
</evidence>
<evidence type="ECO:0000313" key="4">
    <source>
        <dbReference type="Proteomes" id="UP000054564"/>
    </source>
</evidence>
<accession>A0A0L0W0M8</accession>
<sequence length="170" mass="19285">MGARGYLHFWTAVLVRFFRTLFTPPAPRLDQSGNQQTQVIEITLDEISRSTRIRPDNNNPSLDDDSRIQSFLITSELVKTVARKMKVKRVILDPRHILLNQPLNVDHDDPDEVDQSDEIDDWFIHSDNGCILHLPSSDPDPDPGSDSSASSNPPRISYFGNHHNHNHPSS</sequence>
<keyword evidence="4" id="KW-1185">Reference proteome</keyword>
<keyword evidence="2" id="KW-0732">Signal</keyword>
<feature type="compositionally biased region" description="Low complexity" evidence="1">
    <location>
        <begin position="144"/>
        <end position="154"/>
    </location>
</feature>
<protein>
    <recommendedName>
        <fullName evidence="5">Histone acetyltransferase</fullName>
    </recommendedName>
</protein>
<feature type="chain" id="PRO_5005550991" description="Histone acetyltransferase" evidence="2">
    <location>
        <begin position="23"/>
        <end position="170"/>
    </location>
</feature>
<evidence type="ECO:0000313" key="3">
    <source>
        <dbReference type="EMBL" id="KNF05007.1"/>
    </source>
</evidence>
<dbReference type="Proteomes" id="UP000054564">
    <property type="component" value="Unassembled WGS sequence"/>
</dbReference>
<evidence type="ECO:0008006" key="5">
    <source>
        <dbReference type="Google" id="ProtNLM"/>
    </source>
</evidence>
<organism evidence="3 4">
    <name type="scientific">Puccinia striiformis f. sp. tritici PST-78</name>
    <dbReference type="NCBI Taxonomy" id="1165861"/>
    <lineage>
        <taxon>Eukaryota</taxon>
        <taxon>Fungi</taxon>
        <taxon>Dikarya</taxon>
        <taxon>Basidiomycota</taxon>
        <taxon>Pucciniomycotina</taxon>
        <taxon>Pucciniomycetes</taxon>
        <taxon>Pucciniales</taxon>
        <taxon>Pucciniaceae</taxon>
        <taxon>Puccinia</taxon>
    </lineage>
</organism>
<reference evidence="4" key="1">
    <citation type="submission" date="2014-03" db="EMBL/GenBank/DDBJ databases">
        <title>The Genome Sequence of Puccinia striiformis f. sp. tritici PST-78.</title>
        <authorList>
            <consortium name="The Broad Institute Genome Sequencing Platform"/>
            <person name="Cuomo C."/>
            <person name="Hulbert S."/>
            <person name="Chen X."/>
            <person name="Walker B."/>
            <person name="Young S.K."/>
            <person name="Zeng Q."/>
            <person name="Gargeya S."/>
            <person name="Fitzgerald M."/>
            <person name="Haas B."/>
            <person name="Abouelleil A."/>
            <person name="Alvarado L."/>
            <person name="Arachchi H.M."/>
            <person name="Berlin A.M."/>
            <person name="Chapman S.B."/>
            <person name="Goldberg J."/>
            <person name="Griggs A."/>
            <person name="Gujja S."/>
            <person name="Hansen M."/>
            <person name="Howarth C."/>
            <person name="Imamovic A."/>
            <person name="Larimer J."/>
            <person name="McCowan C."/>
            <person name="Montmayeur A."/>
            <person name="Murphy C."/>
            <person name="Neiman D."/>
            <person name="Pearson M."/>
            <person name="Priest M."/>
            <person name="Roberts A."/>
            <person name="Saif S."/>
            <person name="Shea T."/>
            <person name="Sisk P."/>
            <person name="Sykes S."/>
            <person name="Wortman J."/>
            <person name="Nusbaum C."/>
            <person name="Birren B."/>
        </authorList>
    </citation>
    <scope>NUCLEOTIDE SEQUENCE [LARGE SCALE GENOMIC DNA]</scope>
    <source>
        <strain evidence="4">race PST-78</strain>
    </source>
</reference>